<dbReference type="Gene3D" id="1.20.120.450">
    <property type="entry name" value="dinb family like domain"/>
    <property type="match status" value="1"/>
</dbReference>
<dbReference type="RefSeq" id="WP_212011158.1">
    <property type="nucleotide sequence ID" value="NZ_JAAFYZ010000077.1"/>
</dbReference>
<dbReference type="NCBIfam" id="TIGR03083">
    <property type="entry name" value="maleylpyruvate isomerase family mycothiol-dependent enzyme"/>
    <property type="match status" value="1"/>
</dbReference>
<keyword evidence="3" id="KW-1185">Reference proteome</keyword>
<dbReference type="InterPro" id="IPR034660">
    <property type="entry name" value="DinB/YfiT-like"/>
</dbReference>
<dbReference type="Pfam" id="PF11716">
    <property type="entry name" value="MDMPI_N"/>
    <property type="match status" value="1"/>
</dbReference>
<dbReference type="InterPro" id="IPR017517">
    <property type="entry name" value="Maleyloyr_isom"/>
</dbReference>
<protein>
    <submittedName>
        <fullName evidence="2">Maleylpyruvate isomerase family mycothiol-dependent enzyme</fullName>
    </submittedName>
</protein>
<evidence type="ECO:0000313" key="2">
    <source>
        <dbReference type="EMBL" id="MBS2549598.1"/>
    </source>
</evidence>
<organism evidence="2 3">
    <name type="scientific">Catenulispora pinistramenti</name>
    <dbReference type="NCBI Taxonomy" id="2705254"/>
    <lineage>
        <taxon>Bacteria</taxon>
        <taxon>Bacillati</taxon>
        <taxon>Actinomycetota</taxon>
        <taxon>Actinomycetes</taxon>
        <taxon>Catenulisporales</taxon>
        <taxon>Catenulisporaceae</taxon>
        <taxon>Catenulispora</taxon>
    </lineage>
</organism>
<evidence type="ECO:0000259" key="1">
    <source>
        <dbReference type="Pfam" id="PF11716"/>
    </source>
</evidence>
<dbReference type="SUPFAM" id="SSF109854">
    <property type="entry name" value="DinB/YfiT-like putative metalloenzymes"/>
    <property type="match status" value="1"/>
</dbReference>
<dbReference type="Proteomes" id="UP000730482">
    <property type="component" value="Unassembled WGS sequence"/>
</dbReference>
<name>A0ABS5KU77_9ACTN</name>
<feature type="domain" description="Mycothiol-dependent maleylpyruvate isomerase metal-binding" evidence="1">
    <location>
        <begin position="10"/>
        <end position="107"/>
    </location>
</feature>
<proteinExistence type="predicted"/>
<accession>A0ABS5KU77</accession>
<dbReference type="EMBL" id="JAAFYZ010000077">
    <property type="protein sequence ID" value="MBS2549598.1"/>
    <property type="molecule type" value="Genomic_DNA"/>
</dbReference>
<sequence length="227" mass="24232">MTTAGVHYRVIRSQLTELAEGLTAEQAGTAVPALPGWSVKDTYAHLAGISYNFVTGAMAYPDDPAWTAEHVAARRNRSLAEICAEWTANSATAEAVLDDPAGRRTVFAVFDAFHHGHDIRGALGRREARDTPETAFVATLMTKFKRGGWAQGGHPPVQLACAAGSWRLGPADGEPVAALTTSDFELSRIIVGRRSRAQMLAAGWSGDPEPIVDLLPVFGPPVTDLTE</sequence>
<evidence type="ECO:0000313" key="3">
    <source>
        <dbReference type="Proteomes" id="UP000730482"/>
    </source>
</evidence>
<gene>
    <name evidence="2" type="ORF">KGQ19_22295</name>
</gene>
<reference evidence="2 3" key="1">
    <citation type="submission" date="2020-02" db="EMBL/GenBank/DDBJ databases">
        <title>Acidophilic actinobacteria isolated from forest soil.</title>
        <authorList>
            <person name="Golinska P."/>
        </authorList>
    </citation>
    <scope>NUCLEOTIDE SEQUENCE [LARGE SCALE GENOMIC DNA]</scope>
    <source>
        <strain evidence="2 3">NL8</strain>
    </source>
</reference>
<dbReference type="GO" id="GO:0016853">
    <property type="term" value="F:isomerase activity"/>
    <property type="evidence" value="ECO:0007669"/>
    <property type="project" value="UniProtKB-KW"/>
</dbReference>
<comment type="caution">
    <text evidence="2">The sequence shown here is derived from an EMBL/GenBank/DDBJ whole genome shotgun (WGS) entry which is preliminary data.</text>
</comment>
<dbReference type="InterPro" id="IPR024344">
    <property type="entry name" value="MDMPI_metal-binding"/>
</dbReference>
<keyword evidence="2" id="KW-0413">Isomerase</keyword>